<feature type="domain" description="FMN-binding" evidence="18">
    <location>
        <begin position="155"/>
        <end position="256"/>
    </location>
</feature>
<dbReference type="PIRSF" id="PIRSF009437">
    <property type="entry name" value="NQR-1_subunit_C"/>
    <property type="match status" value="1"/>
</dbReference>
<dbReference type="EMBL" id="BMXA01000001">
    <property type="protein sequence ID" value="GHA01982.1"/>
    <property type="molecule type" value="Genomic_DNA"/>
</dbReference>
<evidence type="ECO:0000256" key="2">
    <source>
        <dbReference type="ARBA" id="ARBA00022475"/>
    </source>
</evidence>
<keyword evidence="2 16" id="KW-1003">Cell membrane</keyword>
<evidence type="ECO:0000256" key="1">
    <source>
        <dbReference type="ARBA" id="ARBA00022448"/>
    </source>
</evidence>
<dbReference type="AlphaFoldDB" id="A0A918RKS9"/>
<keyword evidence="6 16" id="KW-0288">FMN</keyword>
<evidence type="ECO:0000256" key="9">
    <source>
        <dbReference type="ARBA" id="ARBA00022989"/>
    </source>
</evidence>
<keyword evidence="8 16" id="KW-1278">Translocase</keyword>
<comment type="function">
    <text evidence="16">NQR complex catalyzes the reduction of ubiquinone-1 to ubiquinol by two successive reactions, coupled with the transport of Na(+) ions from the cytoplasm to the periplasm. NqrA to NqrE are probably involved in the second step, the conversion of ubisemiquinone to ubiquinol.</text>
</comment>
<dbReference type="InterPro" id="IPR007329">
    <property type="entry name" value="FMN-bd"/>
</dbReference>
<keyword evidence="11 16" id="KW-0915">Sodium</keyword>
<reference evidence="19" key="2">
    <citation type="submission" date="2020-09" db="EMBL/GenBank/DDBJ databases">
        <authorList>
            <person name="Sun Q."/>
            <person name="Kim S."/>
        </authorList>
    </citation>
    <scope>NUCLEOTIDE SEQUENCE</scope>
    <source>
        <strain evidence="19">KCTC 12711</strain>
    </source>
</reference>
<dbReference type="Pfam" id="PF04205">
    <property type="entry name" value="FMN_bind"/>
    <property type="match status" value="1"/>
</dbReference>
<dbReference type="EC" id="7.2.1.1" evidence="16 17"/>
<comment type="caution">
    <text evidence="16">Lacks conserved residue(s) required for the propagation of feature annotation.</text>
</comment>
<keyword evidence="3" id="KW-0997">Cell inner membrane</keyword>
<organism evidence="19 20">
    <name type="scientific">Arenicella chitinivorans</name>
    <dbReference type="NCBI Taxonomy" id="1329800"/>
    <lineage>
        <taxon>Bacteria</taxon>
        <taxon>Pseudomonadati</taxon>
        <taxon>Pseudomonadota</taxon>
        <taxon>Gammaproteobacteria</taxon>
        <taxon>Arenicellales</taxon>
        <taxon>Arenicellaceae</taxon>
        <taxon>Arenicella</taxon>
    </lineage>
</organism>
<dbReference type="InterPro" id="IPR010204">
    <property type="entry name" value="NqrC"/>
</dbReference>
<dbReference type="PANTHER" id="PTHR37838">
    <property type="entry name" value="NA(+)-TRANSLOCATING NADH-QUINONE REDUCTASE SUBUNIT C"/>
    <property type="match status" value="1"/>
</dbReference>
<evidence type="ECO:0000256" key="3">
    <source>
        <dbReference type="ARBA" id="ARBA00022519"/>
    </source>
</evidence>
<dbReference type="NCBIfam" id="NF003749">
    <property type="entry name" value="PRK05346.1-5"/>
    <property type="match status" value="1"/>
</dbReference>
<dbReference type="PANTHER" id="PTHR37838:SF1">
    <property type="entry name" value="NA(+)-TRANSLOCATING NADH-QUINONE REDUCTASE SUBUNIT C"/>
    <property type="match status" value="1"/>
</dbReference>
<comment type="subunit">
    <text evidence="16 17">Composed of six subunits; NqrA, NqrB, NqrC, NqrD, NqrE and NqrF.</text>
</comment>
<keyword evidence="20" id="KW-1185">Reference proteome</keyword>
<evidence type="ECO:0000256" key="15">
    <source>
        <dbReference type="ARBA" id="ARBA00023201"/>
    </source>
</evidence>
<comment type="subcellular location">
    <subcellularLocation>
        <location evidence="16">Cell membrane</location>
        <topology evidence="16">Single-pass membrane protein</topology>
    </subcellularLocation>
</comment>
<keyword evidence="4 16" id="KW-0597">Phosphoprotein</keyword>
<evidence type="ECO:0000256" key="10">
    <source>
        <dbReference type="ARBA" id="ARBA00023027"/>
    </source>
</evidence>
<dbReference type="GO" id="GO:0005886">
    <property type="term" value="C:plasma membrane"/>
    <property type="evidence" value="ECO:0007669"/>
    <property type="project" value="UniProtKB-SubCell"/>
</dbReference>
<evidence type="ECO:0000256" key="12">
    <source>
        <dbReference type="ARBA" id="ARBA00023065"/>
    </source>
</evidence>
<dbReference type="SMART" id="SM00900">
    <property type="entry name" value="FMN_bind"/>
    <property type="match status" value="1"/>
</dbReference>
<keyword evidence="9 16" id="KW-1133">Transmembrane helix</keyword>
<evidence type="ECO:0000256" key="16">
    <source>
        <dbReference type="HAMAP-Rule" id="MF_00427"/>
    </source>
</evidence>
<dbReference type="RefSeq" id="WP_229794132.1">
    <property type="nucleotide sequence ID" value="NZ_BMXA01000001.1"/>
</dbReference>
<accession>A0A918RKS9</accession>
<proteinExistence type="inferred from homology"/>
<evidence type="ECO:0000313" key="20">
    <source>
        <dbReference type="Proteomes" id="UP000614811"/>
    </source>
</evidence>
<evidence type="ECO:0000256" key="14">
    <source>
        <dbReference type="ARBA" id="ARBA00023136"/>
    </source>
</evidence>
<protein>
    <recommendedName>
        <fullName evidence="16 17">Na(+)-translocating NADH-quinone reductase subunit C</fullName>
        <shortName evidence="16 17">Na(+)-NQR subunit C</shortName>
        <shortName evidence="16 17">Na(+)-translocating NQR subunit C</shortName>
        <ecNumber evidence="16 17">7.2.1.1</ecNumber>
    </recommendedName>
    <alternativeName>
        <fullName evidence="16 17">NQR complex subunit C</fullName>
    </alternativeName>
    <alternativeName>
        <fullName evidence="16 17">NQR-1 subunit C</fullName>
    </alternativeName>
</protein>
<keyword evidence="13 16" id="KW-0830">Ubiquinone</keyword>
<dbReference type="GO" id="GO:0016655">
    <property type="term" value="F:oxidoreductase activity, acting on NAD(P)H, quinone or similar compound as acceptor"/>
    <property type="evidence" value="ECO:0007669"/>
    <property type="project" value="UniProtKB-UniRule"/>
</dbReference>
<dbReference type="GO" id="GO:0006814">
    <property type="term" value="P:sodium ion transport"/>
    <property type="evidence" value="ECO:0007669"/>
    <property type="project" value="UniProtKB-UniRule"/>
</dbReference>
<feature type="modified residue" description="FMN phosphoryl threonine" evidence="16">
    <location>
        <position position="239"/>
    </location>
</feature>
<keyword evidence="10 16" id="KW-0520">NAD</keyword>
<evidence type="ECO:0000256" key="17">
    <source>
        <dbReference type="PIRNR" id="PIRNR009437"/>
    </source>
</evidence>
<evidence type="ECO:0000256" key="6">
    <source>
        <dbReference type="ARBA" id="ARBA00022643"/>
    </source>
</evidence>
<keyword evidence="15 16" id="KW-0739">Sodium transport</keyword>
<dbReference type="GO" id="GO:0010181">
    <property type="term" value="F:FMN binding"/>
    <property type="evidence" value="ECO:0007669"/>
    <property type="project" value="UniProtKB-UniRule"/>
</dbReference>
<evidence type="ECO:0000256" key="5">
    <source>
        <dbReference type="ARBA" id="ARBA00022630"/>
    </source>
</evidence>
<comment type="catalytic activity">
    <reaction evidence="16 17">
        <text>a ubiquinone + n Na(+)(in) + NADH + H(+) = a ubiquinol + n Na(+)(out) + NAD(+)</text>
        <dbReference type="Rhea" id="RHEA:47748"/>
        <dbReference type="Rhea" id="RHEA-COMP:9565"/>
        <dbReference type="Rhea" id="RHEA-COMP:9566"/>
        <dbReference type="ChEBI" id="CHEBI:15378"/>
        <dbReference type="ChEBI" id="CHEBI:16389"/>
        <dbReference type="ChEBI" id="CHEBI:17976"/>
        <dbReference type="ChEBI" id="CHEBI:29101"/>
        <dbReference type="ChEBI" id="CHEBI:57540"/>
        <dbReference type="ChEBI" id="CHEBI:57945"/>
        <dbReference type="EC" id="7.2.1.1"/>
    </reaction>
</comment>
<keyword evidence="14 16" id="KW-0472">Membrane</keyword>
<keyword evidence="5 16" id="KW-0285">Flavoprotein</keyword>
<comment type="similarity">
    <text evidence="16 17">Belongs to the NqrC family.</text>
</comment>
<keyword evidence="12 16" id="KW-0406">Ion transport</keyword>
<evidence type="ECO:0000256" key="13">
    <source>
        <dbReference type="ARBA" id="ARBA00023075"/>
    </source>
</evidence>
<keyword evidence="7 16" id="KW-0812">Transmembrane</keyword>
<reference evidence="19" key="1">
    <citation type="journal article" date="2014" name="Int. J. Syst. Evol. Microbiol.">
        <title>Complete genome sequence of Corynebacterium casei LMG S-19264T (=DSM 44701T), isolated from a smear-ripened cheese.</title>
        <authorList>
            <consortium name="US DOE Joint Genome Institute (JGI-PGF)"/>
            <person name="Walter F."/>
            <person name="Albersmeier A."/>
            <person name="Kalinowski J."/>
            <person name="Ruckert C."/>
        </authorList>
    </citation>
    <scope>NUCLEOTIDE SEQUENCE</scope>
    <source>
        <strain evidence="19">KCTC 12711</strain>
    </source>
</reference>
<dbReference type="HAMAP" id="MF_00427">
    <property type="entry name" value="NqrC"/>
    <property type="match status" value="1"/>
</dbReference>
<evidence type="ECO:0000256" key="4">
    <source>
        <dbReference type="ARBA" id="ARBA00022553"/>
    </source>
</evidence>
<evidence type="ECO:0000256" key="11">
    <source>
        <dbReference type="ARBA" id="ARBA00023053"/>
    </source>
</evidence>
<comment type="cofactor">
    <cofactor evidence="16 17">
        <name>FMN</name>
        <dbReference type="ChEBI" id="CHEBI:58210"/>
    </cofactor>
</comment>
<name>A0A918RKS9_9GAMM</name>
<evidence type="ECO:0000256" key="8">
    <source>
        <dbReference type="ARBA" id="ARBA00022967"/>
    </source>
</evidence>
<evidence type="ECO:0000259" key="18">
    <source>
        <dbReference type="SMART" id="SM00900"/>
    </source>
</evidence>
<dbReference type="NCBIfam" id="TIGR01938">
    <property type="entry name" value="nqrC"/>
    <property type="match status" value="1"/>
</dbReference>
<keyword evidence="1 16" id="KW-0813">Transport</keyword>
<comment type="caution">
    <text evidence="19">The sequence shown here is derived from an EMBL/GenBank/DDBJ whole genome shotgun (WGS) entry which is preliminary data.</text>
</comment>
<evidence type="ECO:0000256" key="7">
    <source>
        <dbReference type="ARBA" id="ARBA00022692"/>
    </source>
</evidence>
<evidence type="ECO:0000313" key="19">
    <source>
        <dbReference type="EMBL" id="GHA01982.1"/>
    </source>
</evidence>
<gene>
    <name evidence="16 19" type="primary">nqrC</name>
    <name evidence="19" type="ORF">GCM10008090_09010</name>
</gene>
<sequence length="287" mass="31399">MRRTMNHRQRGFFHLPNDNMIKTIGVATLLCLVCSVIVSGAATMLRPQQIENKLLDKKSNILSVAGISDPQKTVDELFTQVETRVIDVRSGEYTDAVDAVTFDQRKASKDQAYRLSLAKQDDIARLGGMSKYANVYLVRDQNEISKIILPIKGYGLWSTLYGFIALESDGNTVSGITFYEHGETPGLGGEIENAKWQASWHGKEVAENIGEPVIRLVKGMVDPKSSDAEHKIDGLAGATLTSNGVTNLVQFWLGENGFGPYLKRLQSSSNTTVSQPAATTNTTNGKS</sequence>
<dbReference type="Proteomes" id="UP000614811">
    <property type="component" value="Unassembled WGS sequence"/>
</dbReference>